<gene>
    <name evidence="2" type="ORF">J4709_00135</name>
</gene>
<comment type="caution">
    <text evidence="2">The sequence shown here is derived from an EMBL/GenBank/DDBJ whole genome shotgun (WGS) entry which is preliminary data.</text>
</comment>
<feature type="transmembrane region" description="Helical" evidence="1">
    <location>
        <begin position="27"/>
        <end position="49"/>
    </location>
</feature>
<accession>A0ABS3RGY7</accession>
<keyword evidence="3" id="KW-1185">Reference proteome</keyword>
<evidence type="ECO:0000256" key="1">
    <source>
        <dbReference type="SAM" id="Phobius"/>
    </source>
</evidence>
<evidence type="ECO:0000313" key="2">
    <source>
        <dbReference type="EMBL" id="MBO2455992.1"/>
    </source>
</evidence>
<evidence type="ECO:0000313" key="3">
    <source>
        <dbReference type="Proteomes" id="UP000680206"/>
    </source>
</evidence>
<organism evidence="2 3">
    <name type="scientific">Actinomadura violacea</name>
    <dbReference type="NCBI Taxonomy" id="2819934"/>
    <lineage>
        <taxon>Bacteria</taxon>
        <taxon>Bacillati</taxon>
        <taxon>Actinomycetota</taxon>
        <taxon>Actinomycetes</taxon>
        <taxon>Streptosporangiales</taxon>
        <taxon>Thermomonosporaceae</taxon>
        <taxon>Actinomadura</taxon>
    </lineage>
</organism>
<sequence length="54" mass="5558">MPDLPSHPETEGPGGPAIAARPRRRRALAIAAAVGVVLLVVVLHLTGVISMGEH</sequence>
<reference evidence="2 3" key="1">
    <citation type="submission" date="2021-03" db="EMBL/GenBank/DDBJ databases">
        <title>Actinomadura violae sp. nov., isolated from lichen in Thailand.</title>
        <authorList>
            <person name="Kanchanasin P."/>
            <person name="Saeng-In P."/>
            <person name="Phongsopitanun W."/>
            <person name="Yuki M."/>
            <person name="Kudo T."/>
            <person name="Ohkuma M."/>
            <person name="Tanasupawat S."/>
        </authorList>
    </citation>
    <scope>NUCLEOTIDE SEQUENCE [LARGE SCALE GENOMIC DNA]</scope>
    <source>
        <strain evidence="2 3">LCR2-06</strain>
    </source>
</reference>
<keyword evidence="1" id="KW-1133">Transmembrane helix</keyword>
<dbReference type="RefSeq" id="WP_208235600.1">
    <property type="nucleotide sequence ID" value="NZ_JAGEPF010000001.1"/>
</dbReference>
<protein>
    <submittedName>
        <fullName evidence="2">Uncharacterized protein</fullName>
    </submittedName>
</protein>
<name>A0ABS3RGY7_9ACTN</name>
<proteinExistence type="predicted"/>
<dbReference type="Proteomes" id="UP000680206">
    <property type="component" value="Unassembled WGS sequence"/>
</dbReference>
<dbReference type="EMBL" id="JAGEPF010000001">
    <property type="protein sequence ID" value="MBO2455992.1"/>
    <property type="molecule type" value="Genomic_DNA"/>
</dbReference>
<keyword evidence="1" id="KW-0812">Transmembrane</keyword>
<keyword evidence="1" id="KW-0472">Membrane</keyword>